<dbReference type="EMBL" id="JAIWYP010000008">
    <property type="protein sequence ID" value="KAH3781269.1"/>
    <property type="molecule type" value="Genomic_DNA"/>
</dbReference>
<protein>
    <submittedName>
        <fullName evidence="1">Uncharacterized protein</fullName>
    </submittedName>
</protein>
<sequence length="66" mass="7399">MPKVACEGKFWTTAPKDRVWVLCSLEFPLNASHDATCTQCDRLVIINITLANGEKICGKIFIKMID</sequence>
<accession>A0A9D4EIG4</accession>
<name>A0A9D4EIG4_DREPO</name>
<reference evidence="1" key="1">
    <citation type="journal article" date="2019" name="bioRxiv">
        <title>The Genome of the Zebra Mussel, Dreissena polymorpha: A Resource for Invasive Species Research.</title>
        <authorList>
            <person name="McCartney M.A."/>
            <person name="Auch B."/>
            <person name="Kono T."/>
            <person name="Mallez S."/>
            <person name="Zhang Y."/>
            <person name="Obille A."/>
            <person name="Becker A."/>
            <person name="Abrahante J.E."/>
            <person name="Garbe J."/>
            <person name="Badalamenti J.P."/>
            <person name="Herman A."/>
            <person name="Mangelson H."/>
            <person name="Liachko I."/>
            <person name="Sullivan S."/>
            <person name="Sone E.D."/>
            <person name="Koren S."/>
            <person name="Silverstein K.A.T."/>
            <person name="Beckman K.B."/>
            <person name="Gohl D.M."/>
        </authorList>
    </citation>
    <scope>NUCLEOTIDE SEQUENCE</scope>
    <source>
        <strain evidence="1">Duluth1</strain>
        <tissue evidence="1">Whole animal</tissue>
    </source>
</reference>
<reference evidence="1" key="2">
    <citation type="submission" date="2020-11" db="EMBL/GenBank/DDBJ databases">
        <authorList>
            <person name="McCartney M.A."/>
            <person name="Auch B."/>
            <person name="Kono T."/>
            <person name="Mallez S."/>
            <person name="Becker A."/>
            <person name="Gohl D.M."/>
            <person name="Silverstein K.A.T."/>
            <person name="Koren S."/>
            <person name="Bechman K.B."/>
            <person name="Herman A."/>
            <person name="Abrahante J.E."/>
            <person name="Garbe J."/>
        </authorList>
    </citation>
    <scope>NUCLEOTIDE SEQUENCE</scope>
    <source>
        <strain evidence="1">Duluth1</strain>
        <tissue evidence="1">Whole animal</tissue>
    </source>
</reference>
<proteinExistence type="predicted"/>
<evidence type="ECO:0000313" key="2">
    <source>
        <dbReference type="Proteomes" id="UP000828390"/>
    </source>
</evidence>
<gene>
    <name evidence="1" type="ORF">DPMN_159094</name>
</gene>
<dbReference type="AlphaFoldDB" id="A0A9D4EIG4"/>
<comment type="caution">
    <text evidence="1">The sequence shown here is derived from an EMBL/GenBank/DDBJ whole genome shotgun (WGS) entry which is preliminary data.</text>
</comment>
<dbReference type="Proteomes" id="UP000828390">
    <property type="component" value="Unassembled WGS sequence"/>
</dbReference>
<organism evidence="1 2">
    <name type="scientific">Dreissena polymorpha</name>
    <name type="common">Zebra mussel</name>
    <name type="synonym">Mytilus polymorpha</name>
    <dbReference type="NCBI Taxonomy" id="45954"/>
    <lineage>
        <taxon>Eukaryota</taxon>
        <taxon>Metazoa</taxon>
        <taxon>Spiralia</taxon>
        <taxon>Lophotrochozoa</taxon>
        <taxon>Mollusca</taxon>
        <taxon>Bivalvia</taxon>
        <taxon>Autobranchia</taxon>
        <taxon>Heteroconchia</taxon>
        <taxon>Euheterodonta</taxon>
        <taxon>Imparidentia</taxon>
        <taxon>Neoheterodontei</taxon>
        <taxon>Myida</taxon>
        <taxon>Dreissenoidea</taxon>
        <taxon>Dreissenidae</taxon>
        <taxon>Dreissena</taxon>
    </lineage>
</organism>
<keyword evidence="2" id="KW-1185">Reference proteome</keyword>
<evidence type="ECO:0000313" key="1">
    <source>
        <dbReference type="EMBL" id="KAH3781269.1"/>
    </source>
</evidence>